<proteinExistence type="predicted"/>
<name>A0AA39XTF4_9PEZI</name>
<dbReference type="Proteomes" id="UP001174936">
    <property type="component" value="Unassembled WGS sequence"/>
</dbReference>
<dbReference type="EMBL" id="JAULSV010000007">
    <property type="protein sequence ID" value="KAK0639918.1"/>
    <property type="molecule type" value="Genomic_DNA"/>
</dbReference>
<dbReference type="AlphaFoldDB" id="A0AA39XTF4"/>
<comment type="caution">
    <text evidence="2">The sequence shown here is derived from an EMBL/GenBank/DDBJ whole genome shotgun (WGS) entry which is preliminary data.</text>
</comment>
<evidence type="ECO:0000313" key="2">
    <source>
        <dbReference type="EMBL" id="KAK0639918.1"/>
    </source>
</evidence>
<gene>
    <name evidence="2" type="ORF">B0T16DRAFT_249517</name>
</gene>
<feature type="compositionally biased region" description="Basic residues" evidence="1">
    <location>
        <begin position="1"/>
        <end position="12"/>
    </location>
</feature>
<feature type="region of interest" description="Disordered" evidence="1">
    <location>
        <begin position="1"/>
        <end position="41"/>
    </location>
</feature>
<protein>
    <submittedName>
        <fullName evidence="2">Uncharacterized protein</fullName>
    </submittedName>
</protein>
<evidence type="ECO:0000256" key="1">
    <source>
        <dbReference type="SAM" id="MobiDB-lite"/>
    </source>
</evidence>
<reference evidence="2" key="1">
    <citation type="submission" date="2023-06" db="EMBL/GenBank/DDBJ databases">
        <title>Genome-scale phylogeny and comparative genomics of the fungal order Sordariales.</title>
        <authorList>
            <consortium name="Lawrence Berkeley National Laboratory"/>
            <person name="Hensen N."/>
            <person name="Bonometti L."/>
            <person name="Westerberg I."/>
            <person name="Brannstrom I.O."/>
            <person name="Guillou S."/>
            <person name="Cros-Aarteil S."/>
            <person name="Calhoun S."/>
            <person name="Haridas S."/>
            <person name="Kuo A."/>
            <person name="Mondo S."/>
            <person name="Pangilinan J."/>
            <person name="Riley R."/>
            <person name="Labutti K."/>
            <person name="Andreopoulos B."/>
            <person name="Lipzen A."/>
            <person name="Chen C."/>
            <person name="Yanf M."/>
            <person name="Daum C."/>
            <person name="Ng V."/>
            <person name="Clum A."/>
            <person name="Steindorff A."/>
            <person name="Ohm R."/>
            <person name="Martin F."/>
            <person name="Silar P."/>
            <person name="Natvig D."/>
            <person name="Lalanne C."/>
            <person name="Gautier V."/>
            <person name="Ament-Velasquez S.L."/>
            <person name="Kruys A."/>
            <person name="Hutchinson M.I."/>
            <person name="Powell A.J."/>
            <person name="Barry K."/>
            <person name="Miller A.N."/>
            <person name="Grigoriev I.V."/>
            <person name="Debuchy R."/>
            <person name="Gladieux P."/>
            <person name="Thoren M.H."/>
            <person name="Johannesson H."/>
        </authorList>
    </citation>
    <scope>NUCLEOTIDE SEQUENCE</scope>
    <source>
        <strain evidence="2">SMH2532-1</strain>
    </source>
</reference>
<sequence length="156" mass="17315">MWKARSAKRQAHRSPSQLLLDPPTPEAATPRRHGPTRQQPSILCASRLQSDATVRGSHQCNHHPSRRRRARWEMLNPALCISHAYRWKSSNFSPDFIFTDLGIDFVLVAGALHPSTTSPGTAKAGTPVPVRGSMLDFVGNRLEARDGHVLTPYFGN</sequence>
<keyword evidence="3" id="KW-1185">Reference proteome</keyword>
<evidence type="ECO:0000313" key="3">
    <source>
        <dbReference type="Proteomes" id="UP001174936"/>
    </source>
</evidence>
<accession>A0AA39XTF4</accession>
<organism evidence="2 3">
    <name type="scientific">Cercophora newfieldiana</name>
    <dbReference type="NCBI Taxonomy" id="92897"/>
    <lineage>
        <taxon>Eukaryota</taxon>
        <taxon>Fungi</taxon>
        <taxon>Dikarya</taxon>
        <taxon>Ascomycota</taxon>
        <taxon>Pezizomycotina</taxon>
        <taxon>Sordariomycetes</taxon>
        <taxon>Sordariomycetidae</taxon>
        <taxon>Sordariales</taxon>
        <taxon>Lasiosphaeriaceae</taxon>
        <taxon>Cercophora</taxon>
    </lineage>
</organism>